<dbReference type="EMBL" id="LGRX02007333">
    <property type="protein sequence ID" value="KAK3275242.1"/>
    <property type="molecule type" value="Genomic_DNA"/>
</dbReference>
<dbReference type="CDD" id="cd02440">
    <property type="entry name" value="AdoMet_MTases"/>
    <property type="match status" value="1"/>
</dbReference>
<dbReference type="Proteomes" id="UP001190700">
    <property type="component" value="Unassembled WGS sequence"/>
</dbReference>
<sequence>MSTTLSSSCFLWSRTSAGRIKAKTRSLKRRQRQRPCCSQATTQNRQLHVLSANEADVLLRAREQGAATLSISLDLGLSMSTVGLESGGVVTEVSNELLLGWDDIEDIQKDLKGCYASLKGDDFTRVQAFSEITGRAVSLMPTQRDAPPTALVAGFPMHRFGKGVDPREDTERKMAAVRPVKKAAQVLDICTGLGYTAIAAATKGAHVTTIELDDAMQEMCRLNPWSQGLFDENMEIQQVMGDAVEVVKAFPPASFDRILHDPPTFALAVAVLGLRAVRGSGYVSSGGAEYVSSCGAGLRVSCGAGAACQLRCRGCVSVAVQLRVQWRCWDYVSIG</sequence>
<proteinExistence type="predicted"/>
<feature type="non-terminal residue" evidence="1">
    <location>
        <position position="335"/>
    </location>
</feature>
<name>A0AAE0GBT6_9CHLO</name>
<dbReference type="AlphaFoldDB" id="A0AAE0GBT6"/>
<dbReference type="SUPFAM" id="SSF53335">
    <property type="entry name" value="S-adenosyl-L-methionine-dependent methyltransferases"/>
    <property type="match status" value="1"/>
</dbReference>
<evidence type="ECO:0000313" key="2">
    <source>
        <dbReference type="Proteomes" id="UP001190700"/>
    </source>
</evidence>
<comment type="caution">
    <text evidence="1">The sequence shown here is derived from an EMBL/GenBank/DDBJ whole genome shotgun (WGS) entry which is preliminary data.</text>
</comment>
<protein>
    <submittedName>
        <fullName evidence="1">Uncharacterized protein</fullName>
    </submittedName>
</protein>
<dbReference type="InterPro" id="IPR029063">
    <property type="entry name" value="SAM-dependent_MTases_sf"/>
</dbReference>
<keyword evidence="2" id="KW-1185">Reference proteome</keyword>
<dbReference type="Gene3D" id="3.40.50.150">
    <property type="entry name" value="Vaccinia Virus protein VP39"/>
    <property type="match status" value="1"/>
</dbReference>
<evidence type="ECO:0000313" key="1">
    <source>
        <dbReference type="EMBL" id="KAK3275242.1"/>
    </source>
</evidence>
<accession>A0AAE0GBT6</accession>
<organism evidence="1 2">
    <name type="scientific">Cymbomonas tetramitiformis</name>
    <dbReference type="NCBI Taxonomy" id="36881"/>
    <lineage>
        <taxon>Eukaryota</taxon>
        <taxon>Viridiplantae</taxon>
        <taxon>Chlorophyta</taxon>
        <taxon>Pyramimonadophyceae</taxon>
        <taxon>Pyramimonadales</taxon>
        <taxon>Pyramimonadaceae</taxon>
        <taxon>Cymbomonas</taxon>
    </lineage>
</organism>
<reference evidence="1 2" key="1">
    <citation type="journal article" date="2015" name="Genome Biol. Evol.">
        <title>Comparative Genomics of a Bacterivorous Green Alga Reveals Evolutionary Causalities and Consequences of Phago-Mixotrophic Mode of Nutrition.</title>
        <authorList>
            <person name="Burns J.A."/>
            <person name="Paasch A."/>
            <person name="Narechania A."/>
            <person name="Kim E."/>
        </authorList>
    </citation>
    <scope>NUCLEOTIDE SEQUENCE [LARGE SCALE GENOMIC DNA]</scope>
    <source>
        <strain evidence="1 2">PLY_AMNH</strain>
    </source>
</reference>
<gene>
    <name evidence="1" type="ORF">CYMTET_16615</name>
</gene>